<dbReference type="EMBL" id="QTSX02007111">
    <property type="protein sequence ID" value="KAJ9051444.1"/>
    <property type="molecule type" value="Genomic_DNA"/>
</dbReference>
<evidence type="ECO:0000313" key="1">
    <source>
        <dbReference type="EMBL" id="KAJ9051444.1"/>
    </source>
</evidence>
<organism evidence="1 2">
    <name type="scientific">Entomophthora muscae</name>
    <dbReference type="NCBI Taxonomy" id="34485"/>
    <lineage>
        <taxon>Eukaryota</taxon>
        <taxon>Fungi</taxon>
        <taxon>Fungi incertae sedis</taxon>
        <taxon>Zoopagomycota</taxon>
        <taxon>Entomophthoromycotina</taxon>
        <taxon>Entomophthoromycetes</taxon>
        <taxon>Entomophthorales</taxon>
        <taxon>Entomophthoraceae</taxon>
        <taxon>Entomophthora</taxon>
    </lineage>
</organism>
<dbReference type="Proteomes" id="UP001165960">
    <property type="component" value="Unassembled WGS sequence"/>
</dbReference>
<comment type="caution">
    <text evidence="1">The sequence shown here is derived from an EMBL/GenBank/DDBJ whole genome shotgun (WGS) entry which is preliminary data.</text>
</comment>
<name>A0ACC2RMX9_9FUNG</name>
<protein>
    <submittedName>
        <fullName evidence="1">Uncharacterized protein</fullName>
    </submittedName>
</protein>
<sequence>MKLSSIYIFVFVSSSTLVPLYPHLVEIIQSGPQGFPVVCLCCVSEHNKLHFQTNTDAYINNTEKILGVATILSGNTLDWFGNATTEYKEFCLDYAKFESELMATQ</sequence>
<proteinExistence type="predicted"/>
<reference evidence="1" key="1">
    <citation type="submission" date="2022-04" db="EMBL/GenBank/DDBJ databases">
        <title>Genome of the entomopathogenic fungus Entomophthora muscae.</title>
        <authorList>
            <person name="Elya C."/>
            <person name="Lovett B.R."/>
            <person name="Lee E."/>
            <person name="Macias A.M."/>
            <person name="Hajek A.E."/>
            <person name="De Bivort B.L."/>
            <person name="Kasson M.T."/>
            <person name="De Fine Licht H.H."/>
            <person name="Stajich J.E."/>
        </authorList>
    </citation>
    <scope>NUCLEOTIDE SEQUENCE</scope>
    <source>
        <strain evidence="1">Berkeley</strain>
    </source>
</reference>
<evidence type="ECO:0000313" key="2">
    <source>
        <dbReference type="Proteomes" id="UP001165960"/>
    </source>
</evidence>
<keyword evidence="2" id="KW-1185">Reference proteome</keyword>
<accession>A0ACC2RMX9</accession>
<gene>
    <name evidence="1" type="ORF">DSO57_1004525</name>
</gene>